<evidence type="ECO:0000313" key="1">
    <source>
        <dbReference type="EMBL" id="TQL69314.1"/>
    </source>
</evidence>
<proteinExistence type="predicted"/>
<protein>
    <submittedName>
        <fullName evidence="1">Uncharacterized protein</fullName>
    </submittedName>
</protein>
<evidence type="ECO:0000313" key="2">
    <source>
        <dbReference type="Proteomes" id="UP000320209"/>
    </source>
</evidence>
<name>A0A543A9N3_9ACTN</name>
<keyword evidence="2" id="KW-1185">Reference proteome</keyword>
<dbReference type="EMBL" id="VFOV01000001">
    <property type="protein sequence ID" value="TQL69314.1"/>
    <property type="molecule type" value="Genomic_DNA"/>
</dbReference>
<dbReference type="Proteomes" id="UP000320209">
    <property type="component" value="Unassembled WGS sequence"/>
</dbReference>
<dbReference type="RefSeq" id="WP_141781204.1">
    <property type="nucleotide sequence ID" value="NZ_VFOV01000001.1"/>
</dbReference>
<dbReference type="OrthoDB" id="3782587at2"/>
<reference evidence="1 2" key="1">
    <citation type="submission" date="2019-06" db="EMBL/GenBank/DDBJ databases">
        <title>Sequencing the genomes of 1000 actinobacteria strains.</title>
        <authorList>
            <person name="Klenk H.-P."/>
        </authorList>
    </citation>
    <scope>NUCLEOTIDE SEQUENCE [LARGE SCALE GENOMIC DNA]</scope>
    <source>
        <strain evidence="1 2">DSM 25218</strain>
    </source>
</reference>
<gene>
    <name evidence="1" type="ORF">FB381_3219</name>
</gene>
<accession>A0A543A9N3</accession>
<comment type="caution">
    <text evidence="1">The sequence shown here is derived from an EMBL/GenBank/DDBJ whole genome shotgun (WGS) entry which is preliminary data.</text>
</comment>
<sequence length="125" mass="13188">MSLHPVADVAGTPTAELLTPEEAMAQVHAWTTSRVVGKHAASMLEVLAALGVHVAGADAPAEILIKLAWRTPTCVELTTAWTLGAFLPRPPEAYVADRLSDLATSWTFARTANGAKLVCLVEDDA</sequence>
<organism evidence="1 2">
    <name type="scientific">Nocardioides albertanoniae</name>
    <dbReference type="NCBI Taxonomy" id="1175486"/>
    <lineage>
        <taxon>Bacteria</taxon>
        <taxon>Bacillati</taxon>
        <taxon>Actinomycetota</taxon>
        <taxon>Actinomycetes</taxon>
        <taxon>Propionibacteriales</taxon>
        <taxon>Nocardioidaceae</taxon>
        <taxon>Nocardioides</taxon>
    </lineage>
</organism>
<dbReference type="AlphaFoldDB" id="A0A543A9N3"/>